<dbReference type="EMBL" id="JBEAFC010000016">
    <property type="protein sequence ID" value="KAL1530998.1"/>
    <property type="molecule type" value="Genomic_DNA"/>
</dbReference>
<dbReference type="PANTHER" id="PTHR33193:SF71">
    <property type="entry name" value="OS02G0223700 PROTEIN"/>
    <property type="match status" value="1"/>
</dbReference>
<comment type="caution">
    <text evidence="1">The sequence shown here is derived from an EMBL/GenBank/DDBJ whole genome shotgun (WGS) entry which is preliminary data.</text>
</comment>
<dbReference type="InterPro" id="IPR021899">
    <property type="entry name" value="DUF3511"/>
</dbReference>
<accession>A0ABD1FGM8</accession>
<sequence length="91" mass="10676">MEPKNMNGMRSYSAYENPAPRFDLKEIKFKKSKTTKTEPKSWNFGVDSLELRRQKRLAFYRAVSAERKIKGSVKKSLKWIKHTCSKLLHGN</sequence>
<dbReference type="EMBL" id="JBEAFC010000007">
    <property type="protein sequence ID" value="KAL1551689.1"/>
    <property type="molecule type" value="Genomic_DNA"/>
</dbReference>
<dbReference type="Pfam" id="PF12023">
    <property type="entry name" value="DUF3511"/>
    <property type="match status" value="1"/>
</dbReference>
<evidence type="ECO:0000313" key="1">
    <source>
        <dbReference type="EMBL" id="KAL1530998.1"/>
    </source>
</evidence>
<keyword evidence="3" id="KW-1185">Reference proteome</keyword>
<evidence type="ECO:0000313" key="2">
    <source>
        <dbReference type="EMBL" id="KAL1551689.1"/>
    </source>
</evidence>
<evidence type="ECO:0000313" key="3">
    <source>
        <dbReference type="Proteomes" id="UP001567538"/>
    </source>
</evidence>
<dbReference type="Proteomes" id="UP001567538">
    <property type="component" value="Unassembled WGS sequence"/>
</dbReference>
<dbReference type="PANTHER" id="PTHR33193">
    <property type="entry name" value="DOMAIN PROTEIN, PUTATIVE (DUF3511)-RELATED"/>
    <property type="match status" value="1"/>
</dbReference>
<name>A0ABD1FGM8_SALDI</name>
<gene>
    <name evidence="2" type="ORF">AAHA92_19501</name>
    <name evidence="1" type="ORF">AAHA92_34098</name>
</gene>
<organism evidence="1 3">
    <name type="scientific">Salvia divinorum</name>
    <name type="common">Maria pastora</name>
    <name type="synonym">Diviner's sage</name>
    <dbReference type="NCBI Taxonomy" id="28513"/>
    <lineage>
        <taxon>Eukaryota</taxon>
        <taxon>Viridiplantae</taxon>
        <taxon>Streptophyta</taxon>
        <taxon>Embryophyta</taxon>
        <taxon>Tracheophyta</taxon>
        <taxon>Spermatophyta</taxon>
        <taxon>Magnoliopsida</taxon>
        <taxon>eudicotyledons</taxon>
        <taxon>Gunneridae</taxon>
        <taxon>Pentapetalae</taxon>
        <taxon>asterids</taxon>
        <taxon>lamiids</taxon>
        <taxon>Lamiales</taxon>
        <taxon>Lamiaceae</taxon>
        <taxon>Nepetoideae</taxon>
        <taxon>Mentheae</taxon>
        <taxon>Salviinae</taxon>
        <taxon>Salvia</taxon>
        <taxon>Salvia subgen. Calosphace</taxon>
    </lineage>
</organism>
<reference evidence="1 3" key="1">
    <citation type="submission" date="2024-06" db="EMBL/GenBank/DDBJ databases">
        <title>A chromosome level genome sequence of Diviner's sage (Salvia divinorum).</title>
        <authorList>
            <person name="Ford S.A."/>
            <person name="Ro D.-K."/>
            <person name="Ness R.W."/>
            <person name="Phillips M.A."/>
        </authorList>
    </citation>
    <scope>NUCLEOTIDE SEQUENCE [LARGE SCALE GENOMIC DNA]</scope>
    <source>
        <strain evidence="1">SAF-2024a</strain>
        <tissue evidence="1">Leaf</tissue>
    </source>
</reference>
<evidence type="ECO:0008006" key="4">
    <source>
        <dbReference type="Google" id="ProtNLM"/>
    </source>
</evidence>
<proteinExistence type="predicted"/>
<dbReference type="AlphaFoldDB" id="A0ABD1FGM8"/>
<protein>
    <recommendedName>
        <fullName evidence="4">Ribosomal protein S14</fullName>
    </recommendedName>
</protein>